<dbReference type="GO" id="GO:0006529">
    <property type="term" value="P:asparagine biosynthetic process"/>
    <property type="evidence" value="ECO:0007669"/>
    <property type="project" value="InterPro"/>
</dbReference>
<dbReference type="InterPro" id="IPR001962">
    <property type="entry name" value="Asn_synthase"/>
</dbReference>
<dbReference type="InterPro" id="IPR014729">
    <property type="entry name" value="Rossmann-like_a/b/a_fold"/>
</dbReference>
<evidence type="ECO:0000259" key="1">
    <source>
        <dbReference type="Pfam" id="PF00733"/>
    </source>
</evidence>
<dbReference type="GO" id="GO:0005829">
    <property type="term" value="C:cytosol"/>
    <property type="evidence" value="ECO:0007669"/>
    <property type="project" value="TreeGrafter"/>
</dbReference>
<sequence length="228" mass="25441">KSPALLTESQPYWSLNKVIINGSNNSFTGSEKEAVDELEIRLVKTVKSRMVSDVPLGAFLSGGIDSSTIVALMQSQSDHSVNTFTIGFQEQEFNEAVYAKEVARHLGTNHTELYVTPQEALDVIPKLPEIYDEPFADSSQIPTHLISALSRKYVTVVLSGDGGDELFAGYNRYLIAEKLWKVSRYMPKWIKNKTAELMAGVLPENVERFYSKIEGILPHKMKVSQPSD</sequence>
<dbReference type="InterPro" id="IPR051786">
    <property type="entry name" value="ASN_synthetase/amidase"/>
</dbReference>
<dbReference type="AlphaFoldDB" id="A0A383F577"/>
<dbReference type="EMBL" id="UINC01231342">
    <property type="protein sequence ID" value="SVE63833.1"/>
    <property type="molecule type" value="Genomic_DNA"/>
</dbReference>
<name>A0A383F577_9ZZZZ</name>
<protein>
    <recommendedName>
        <fullName evidence="1">Asparagine synthetase domain-containing protein</fullName>
    </recommendedName>
</protein>
<dbReference type="Gene3D" id="3.40.50.620">
    <property type="entry name" value="HUPs"/>
    <property type="match status" value="1"/>
</dbReference>
<dbReference type="GO" id="GO:0004066">
    <property type="term" value="F:asparagine synthase (glutamine-hydrolyzing) activity"/>
    <property type="evidence" value="ECO:0007669"/>
    <property type="project" value="InterPro"/>
</dbReference>
<feature type="non-terminal residue" evidence="2">
    <location>
        <position position="1"/>
    </location>
</feature>
<dbReference type="PANTHER" id="PTHR43284">
    <property type="entry name" value="ASPARAGINE SYNTHETASE (GLUTAMINE-HYDROLYZING)"/>
    <property type="match status" value="1"/>
</dbReference>
<gene>
    <name evidence="2" type="ORF">METZ01_LOCUS516687</name>
</gene>
<reference evidence="2" key="1">
    <citation type="submission" date="2018-05" db="EMBL/GenBank/DDBJ databases">
        <authorList>
            <person name="Lanie J.A."/>
            <person name="Ng W.-L."/>
            <person name="Kazmierczak K.M."/>
            <person name="Andrzejewski T.M."/>
            <person name="Davidsen T.M."/>
            <person name="Wayne K.J."/>
            <person name="Tettelin H."/>
            <person name="Glass J.I."/>
            <person name="Rusch D."/>
            <person name="Podicherti R."/>
            <person name="Tsui H.-C.T."/>
            <person name="Winkler M.E."/>
        </authorList>
    </citation>
    <scope>NUCLEOTIDE SEQUENCE</scope>
</reference>
<dbReference type="Pfam" id="PF00733">
    <property type="entry name" value="Asn_synthase"/>
    <property type="match status" value="1"/>
</dbReference>
<organism evidence="2">
    <name type="scientific">marine metagenome</name>
    <dbReference type="NCBI Taxonomy" id="408172"/>
    <lineage>
        <taxon>unclassified sequences</taxon>
        <taxon>metagenomes</taxon>
        <taxon>ecological metagenomes</taxon>
    </lineage>
</organism>
<proteinExistence type="predicted"/>
<accession>A0A383F577</accession>
<dbReference type="CDD" id="cd01991">
    <property type="entry name" value="Asn_synthase_B_C"/>
    <property type="match status" value="1"/>
</dbReference>
<dbReference type="PANTHER" id="PTHR43284:SF1">
    <property type="entry name" value="ASPARAGINE SYNTHETASE"/>
    <property type="match status" value="1"/>
</dbReference>
<feature type="non-terminal residue" evidence="2">
    <location>
        <position position="228"/>
    </location>
</feature>
<feature type="domain" description="Asparagine synthetase" evidence="1">
    <location>
        <begin position="38"/>
        <end position="200"/>
    </location>
</feature>
<dbReference type="SUPFAM" id="SSF52402">
    <property type="entry name" value="Adenine nucleotide alpha hydrolases-like"/>
    <property type="match status" value="1"/>
</dbReference>
<evidence type="ECO:0000313" key="2">
    <source>
        <dbReference type="EMBL" id="SVE63833.1"/>
    </source>
</evidence>